<feature type="region of interest" description="Disordered" evidence="1">
    <location>
        <begin position="73"/>
        <end position="95"/>
    </location>
</feature>
<dbReference type="GeneID" id="26252006"/>
<dbReference type="HOGENOM" id="CLU_1481732_0_0_1"/>
<organism evidence="2 3">
    <name type="scientific">Bipolaris victoriae (strain FI3)</name>
    <name type="common">Victoria blight of oats agent</name>
    <name type="synonym">Cochliobolus victoriae</name>
    <dbReference type="NCBI Taxonomy" id="930091"/>
    <lineage>
        <taxon>Eukaryota</taxon>
        <taxon>Fungi</taxon>
        <taxon>Dikarya</taxon>
        <taxon>Ascomycota</taxon>
        <taxon>Pezizomycotina</taxon>
        <taxon>Dothideomycetes</taxon>
        <taxon>Pleosporomycetidae</taxon>
        <taxon>Pleosporales</taxon>
        <taxon>Pleosporineae</taxon>
        <taxon>Pleosporaceae</taxon>
        <taxon>Bipolaris</taxon>
    </lineage>
</organism>
<dbReference type="RefSeq" id="XP_014554887.1">
    <property type="nucleotide sequence ID" value="XM_014699401.1"/>
</dbReference>
<sequence length="182" mass="19758">MPIRAYVQQQQRASVLSASSRRRLACPALERRTTHPGPPTPPGPEHVALTRHVYRLSHVASHASRLMPHASCHGHGHGHGHGHAQRSRRAMNRRRCGGRGQPAVCRDMCGADVAAWLHRLPPVVGLGPGSSVLLADPLHHGARSSSSPAPPPGPKTLLYRPRYRFGTIPLTQPLARQQHGKS</sequence>
<protein>
    <submittedName>
        <fullName evidence="2">Uncharacterized protein</fullName>
    </submittedName>
</protein>
<keyword evidence="3" id="KW-1185">Reference proteome</keyword>
<evidence type="ECO:0000256" key="1">
    <source>
        <dbReference type="SAM" id="MobiDB-lite"/>
    </source>
</evidence>
<evidence type="ECO:0000313" key="2">
    <source>
        <dbReference type="EMBL" id="EUN25373.1"/>
    </source>
</evidence>
<evidence type="ECO:0000313" key="3">
    <source>
        <dbReference type="Proteomes" id="UP000054337"/>
    </source>
</evidence>
<dbReference type="Proteomes" id="UP000054337">
    <property type="component" value="Unassembled WGS sequence"/>
</dbReference>
<dbReference type="EMBL" id="KI968753">
    <property type="protein sequence ID" value="EUN25373.1"/>
    <property type="molecule type" value="Genomic_DNA"/>
</dbReference>
<reference evidence="2 3" key="1">
    <citation type="journal article" date="2013" name="PLoS Genet.">
        <title>Comparative genome structure, secondary metabolite, and effector coding capacity across Cochliobolus pathogens.</title>
        <authorList>
            <person name="Condon B.J."/>
            <person name="Leng Y."/>
            <person name="Wu D."/>
            <person name="Bushley K.E."/>
            <person name="Ohm R.A."/>
            <person name="Otillar R."/>
            <person name="Martin J."/>
            <person name="Schackwitz W."/>
            <person name="Grimwood J."/>
            <person name="MohdZainudin N."/>
            <person name="Xue C."/>
            <person name="Wang R."/>
            <person name="Manning V.A."/>
            <person name="Dhillon B."/>
            <person name="Tu Z.J."/>
            <person name="Steffenson B.J."/>
            <person name="Salamov A."/>
            <person name="Sun H."/>
            <person name="Lowry S."/>
            <person name="LaButti K."/>
            <person name="Han J."/>
            <person name="Copeland A."/>
            <person name="Lindquist E."/>
            <person name="Barry K."/>
            <person name="Schmutz J."/>
            <person name="Baker S.E."/>
            <person name="Ciuffetti L.M."/>
            <person name="Grigoriev I.V."/>
            <person name="Zhong S."/>
            <person name="Turgeon B.G."/>
        </authorList>
    </citation>
    <scope>NUCLEOTIDE SEQUENCE [LARGE SCALE GENOMIC DNA]</scope>
    <source>
        <strain evidence="2 3">FI3</strain>
    </source>
</reference>
<dbReference type="AlphaFoldDB" id="W7E4N1"/>
<name>W7E4N1_BIPV3</name>
<accession>W7E4N1</accession>
<feature type="region of interest" description="Disordered" evidence="1">
    <location>
        <begin position="137"/>
        <end position="159"/>
    </location>
</feature>
<gene>
    <name evidence="2" type="ORF">COCVIDRAFT_17475</name>
</gene>
<proteinExistence type="predicted"/>